<gene>
    <name evidence="2" type="ORF">METZ01_LOCUS487933</name>
</gene>
<dbReference type="InterPro" id="IPR036280">
    <property type="entry name" value="Multihaem_cyt_sf"/>
</dbReference>
<evidence type="ECO:0000259" key="1">
    <source>
        <dbReference type="Pfam" id="PF13435"/>
    </source>
</evidence>
<organism evidence="2">
    <name type="scientific">marine metagenome</name>
    <dbReference type="NCBI Taxonomy" id="408172"/>
    <lineage>
        <taxon>unclassified sequences</taxon>
        <taxon>metagenomes</taxon>
        <taxon>ecological metagenomes</taxon>
    </lineage>
</organism>
<dbReference type="InterPro" id="IPR023155">
    <property type="entry name" value="Cyt_c-552/4"/>
</dbReference>
<sequence length="239" mass="27541">VFYACTFENGTKSKPELYPEKNYVLNLNGRIESTEMYLSDFDSAQSCKVCHQSHYDEWSRSMHAFAMQDPVFIKGWLKEQEQHPETGERFCIQCHNPPAFVTGEYLNGYETTDYLPPMINEGISCDFCHSVTDLSNTVHTPDNAMAVAEYHLNPGEGIKYGSLENPIKNDYHESQYHPIFKRSDFCLPCHNMTVRNVEVEMTFTEWRRIPGNDMSDLNSCQSCHMPIKTNGNHNHEFTG</sequence>
<dbReference type="AlphaFoldDB" id="A0A383CSP3"/>
<feature type="non-terminal residue" evidence="2">
    <location>
        <position position="1"/>
    </location>
</feature>
<dbReference type="Gene3D" id="1.10.1130.10">
    <property type="entry name" value="Flavocytochrome C3, Chain A"/>
    <property type="match status" value="1"/>
</dbReference>
<dbReference type="SUPFAM" id="SSF48695">
    <property type="entry name" value="Multiheme cytochromes"/>
    <property type="match status" value="1"/>
</dbReference>
<evidence type="ECO:0000313" key="2">
    <source>
        <dbReference type="EMBL" id="SVE35079.1"/>
    </source>
</evidence>
<proteinExistence type="predicted"/>
<name>A0A383CSP3_9ZZZZ</name>
<feature type="domain" description="Cytochrome c-552/4" evidence="1">
    <location>
        <begin position="47"/>
        <end position="130"/>
    </location>
</feature>
<accession>A0A383CSP3</accession>
<dbReference type="EMBL" id="UINC01211255">
    <property type="protein sequence ID" value="SVE35079.1"/>
    <property type="molecule type" value="Genomic_DNA"/>
</dbReference>
<protein>
    <recommendedName>
        <fullName evidence="1">Cytochrome c-552/4 domain-containing protein</fullName>
    </recommendedName>
</protein>
<reference evidence="2" key="1">
    <citation type="submission" date="2018-05" db="EMBL/GenBank/DDBJ databases">
        <authorList>
            <person name="Lanie J.A."/>
            <person name="Ng W.-L."/>
            <person name="Kazmierczak K.M."/>
            <person name="Andrzejewski T.M."/>
            <person name="Davidsen T.M."/>
            <person name="Wayne K.J."/>
            <person name="Tettelin H."/>
            <person name="Glass J.I."/>
            <person name="Rusch D."/>
            <person name="Podicherti R."/>
            <person name="Tsui H.-C.T."/>
            <person name="Winkler M.E."/>
        </authorList>
    </citation>
    <scope>NUCLEOTIDE SEQUENCE</scope>
</reference>
<feature type="non-terminal residue" evidence="2">
    <location>
        <position position="239"/>
    </location>
</feature>
<dbReference type="Pfam" id="PF13435">
    <property type="entry name" value="Cytochrome_C554"/>
    <property type="match status" value="1"/>
</dbReference>